<dbReference type="Pfam" id="PF22456">
    <property type="entry name" value="PqqF-like_C_4"/>
    <property type="match status" value="1"/>
</dbReference>
<keyword evidence="4" id="KW-0479">Metal-binding</keyword>
<organism evidence="13 14">
    <name type="scientific">Chara braunii</name>
    <name type="common">Braun's stonewort</name>
    <dbReference type="NCBI Taxonomy" id="69332"/>
    <lineage>
        <taxon>Eukaryota</taxon>
        <taxon>Viridiplantae</taxon>
        <taxon>Streptophyta</taxon>
        <taxon>Charophyceae</taxon>
        <taxon>Charales</taxon>
        <taxon>Characeae</taxon>
        <taxon>Chara</taxon>
    </lineage>
</organism>
<dbReference type="Gramene" id="GBG64551">
    <property type="protein sequence ID" value="GBG64551"/>
    <property type="gene ID" value="CBR_g45246"/>
</dbReference>
<evidence type="ECO:0000256" key="7">
    <source>
        <dbReference type="ARBA" id="ARBA00023049"/>
    </source>
</evidence>
<feature type="domain" description="Peptidase M16 N-terminal" evidence="9">
    <location>
        <begin position="193"/>
        <end position="311"/>
    </location>
</feature>
<feature type="domain" description="Coenzyme PQQ synthesis protein F-like C-terminal lobe" evidence="12">
    <location>
        <begin position="1041"/>
        <end position="1140"/>
    </location>
</feature>
<feature type="compositionally biased region" description="Acidic residues" evidence="8">
    <location>
        <begin position="166"/>
        <end position="181"/>
    </location>
</feature>
<evidence type="ECO:0000259" key="9">
    <source>
        <dbReference type="Pfam" id="PF00675"/>
    </source>
</evidence>
<evidence type="ECO:0008006" key="15">
    <source>
        <dbReference type="Google" id="ProtNLM"/>
    </source>
</evidence>
<dbReference type="Proteomes" id="UP000265515">
    <property type="component" value="Unassembled WGS sequence"/>
</dbReference>
<keyword evidence="6" id="KW-0862">Zinc</keyword>
<feature type="compositionally biased region" description="Polar residues" evidence="8">
    <location>
        <begin position="683"/>
        <end position="697"/>
    </location>
</feature>
<keyword evidence="14" id="KW-1185">Reference proteome</keyword>
<dbReference type="FunFam" id="3.30.830.10:FF:000005">
    <property type="entry name" value="nardilysin isoform X1"/>
    <property type="match status" value="1"/>
</dbReference>
<feature type="compositionally biased region" description="Acidic residues" evidence="8">
    <location>
        <begin position="97"/>
        <end position="133"/>
    </location>
</feature>
<dbReference type="InterPro" id="IPR011765">
    <property type="entry name" value="Pept_M16_N"/>
</dbReference>
<dbReference type="Pfam" id="PF05193">
    <property type="entry name" value="Peptidase_M16_C"/>
    <property type="match status" value="1"/>
</dbReference>
<dbReference type="Pfam" id="PF16187">
    <property type="entry name" value="Peptidase_M16_M"/>
    <property type="match status" value="2"/>
</dbReference>
<reference evidence="13 14" key="1">
    <citation type="journal article" date="2018" name="Cell">
        <title>The Chara Genome: Secondary Complexity and Implications for Plant Terrestrialization.</title>
        <authorList>
            <person name="Nishiyama T."/>
            <person name="Sakayama H."/>
            <person name="Vries J.D."/>
            <person name="Buschmann H."/>
            <person name="Saint-Marcoux D."/>
            <person name="Ullrich K.K."/>
            <person name="Haas F.B."/>
            <person name="Vanderstraeten L."/>
            <person name="Becker D."/>
            <person name="Lang D."/>
            <person name="Vosolsobe S."/>
            <person name="Rombauts S."/>
            <person name="Wilhelmsson P.K.I."/>
            <person name="Janitza P."/>
            <person name="Kern R."/>
            <person name="Heyl A."/>
            <person name="Rumpler F."/>
            <person name="Villalobos L.I.A.C."/>
            <person name="Clay J.M."/>
            <person name="Skokan R."/>
            <person name="Toyoda A."/>
            <person name="Suzuki Y."/>
            <person name="Kagoshima H."/>
            <person name="Schijlen E."/>
            <person name="Tajeshwar N."/>
            <person name="Catarino B."/>
            <person name="Hetherington A.J."/>
            <person name="Saltykova A."/>
            <person name="Bonnot C."/>
            <person name="Breuninger H."/>
            <person name="Symeonidi A."/>
            <person name="Radhakrishnan G.V."/>
            <person name="Van Nieuwerburgh F."/>
            <person name="Deforce D."/>
            <person name="Chang C."/>
            <person name="Karol K.G."/>
            <person name="Hedrich R."/>
            <person name="Ulvskov P."/>
            <person name="Glockner G."/>
            <person name="Delwiche C.F."/>
            <person name="Petrasek J."/>
            <person name="Van de Peer Y."/>
            <person name="Friml J."/>
            <person name="Beilby M."/>
            <person name="Dolan L."/>
            <person name="Kohara Y."/>
            <person name="Sugano S."/>
            <person name="Fujiyama A."/>
            <person name="Delaux P.-M."/>
            <person name="Quint M."/>
            <person name="TheiBen G."/>
            <person name="Hagemann M."/>
            <person name="Harholt J."/>
            <person name="Dunand C."/>
            <person name="Zachgo S."/>
            <person name="Langdale J."/>
            <person name="Maumus F."/>
            <person name="Straeten D.V.D."/>
            <person name="Gould S.B."/>
            <person name="Rensing S.A."/>
        </authorList>
    </citation>
    <scope>NUCLEOTIDE SEQUENCE [LARGE SCALE GENOMIC DNA]</scope>
    <source>
        <strain evidence="13 14">S276</strain>
    </source>
</reference>
<feature type="compositionally biased region" description="Basic residues" evidence="8">
    <location>
        <begin position="80"/>
        <end position="89"/>
    </location>
</feature>
<feature type="domain" description="Peptidase M16 middle/third" evidence="11">
    <location>
        <begin position="534"/>
        <end position="656"/>
    </location>
</feature>
<evidence type="ECO:0000259" key="10">
    <source>
        <dbReference type="Pfam" id="PF05193"/>
    </source>
</evidence>
<dbReference type="InterPro" id="IPR032632">
    <property type="entry name" value="Peptidase_M16_M"/>
</dbReference>
<evidence type="ECO:0000256" key="2">
    <source>
        <dbReference type="ARBA" id="ARBA00007261"/>
    </source>
</evidence>
<evidence type="ECO:0000256" key="3">
    <source>
        <dbReference type="ARBA" id="ARBA00022670"/>
    </source>
</evidence>
<evidence type="ECO:0000256" key="8">
    <source>
        <dbReference type="SAM" id="MobiDB-lite"/>
    </source>
</evidence>
<dbReference type="STRING" id="69332.A0A388K3D1"/>
<evidence type="ECO:0000256" key="6">
    <source>
        <dbReference type="ARBA" id="ARBA00022833"/>
    </source>
</evidence>
<proteinExistence type="inferred from homology"/>
<keyword evidence="7" id="KW-0482">Metalloprotease</keyword>
<evidence type="ECO:0000259" key="12">
    <source>
        <dbReference type="Pfam" id="PF22456"/>
    </source>
</evidence>
<evidence type="ECO:0000313" key="14">
    <source>
        <dbReference type="Proteomes" id="UP000265515"/>
    </source>
</evidence>
<dbReference type="InterPro" id="IPR050626">
    <property type="entry name" value="Peptidase_M16"/>
</dbReference>
<comment type="caution">
    <text evidence="13">The sequence shown here is derived from an EMBL/GenBank/DDBJ whole genome shotgun (WGS) entry which is preliminary data.</text>
</comment>
<dbReference type="FunFam" id="3.30.830.10:FF:000012">
    <property type="entry name" value="Protease 3"/>
    <property type="match status" value="1"/>
</dbReference>
<evidence type="ECO:0000259" key="11">
    <source>
        <dbReference type="Pfam" id="PF16187"/>
    </source>
</evidence>
<dbReference type="PANTHER" id="PTHR43690">
    <property type="entry name" value="NARDILYSIN"/>
    <property type="match status" value="1"/>
</dbReference>
<dbReference type="AlphaFoldDB" id="A0A388K3D1"/>
<evidence type="ECO:0000256" key="5">
    <source>
        <dbReference type="ARBA" id="ARBA00022801"/>
    </source>
</evidence>
<gene>
    <name evidence="13" type="ORF">CBR_g45246</name>
</gene>
<dbReference type="PROSITE" id="PS00143">
    <property type="entry name" value="INSULINASE"/>
    <property type="match status" value="1"/>
</dbReference>
<keyword evidence="5" id="KW-0378">Hydrolase</keyword>
<dbReference type="GO" id="GO:0004222">
    <property type="term" value="F:metalloendopeptidase activity"/>
    <property type="evidence" value="ECO:0007669"/>
    <property type="project" value="InterPro"/>
</dbReference>
<dbReference type="InterPro" id="IPR007863">
    <property type="entry name" value="Peptidase_M16_C"/>
</dbReference>
<name>A0A388K3D1_CHABU</name>
<dbReference type="Pfam" id="PF00675">
    <property type="entry name" value="Peptidase_M16"/>
    <property type="match status" value="1"/>
</dbReference>
<dbReference type="InterPro" id="IPR011249">
    <property type="entry name" value="Metalloenz_LuxS/M16"/>
</dbReference>
<feature type="domain" description="Peptidase M16 C-terminal" evidence="10">
    <location>
        <begin position="348"/>
        <end position="528"/>
    </location>
</feature>
<feature type="region of interest" description="Disordered" evidence="8">
    <location>
        <begin position="1"/>
        <end position="26"/>
    </location>
</feature>
<feature type="domain" description="Peptidase M16 middle/third" evidence="11">
    <location>
        <begin position="774"/>
        <end position="932"/>
    </location>
</feature>
<keyword evidence="3" id="KW-0645">Protease</keyword>
<dbReference type="GO" id="GO:0046872">
    <property type="term" value="F:metal ion binding"/>
    <property type="evidence" value="ECO:0007669"/>
    <property type="project" value="UniProtKB-KW"/>
</dbReference>
<feature type="region of interest" description="Disordered" evidence="8">
    <location>
        <begin position="683"/>
        <end position="703"/>
    </location>
</feature>
<feature type="region of interest" description="Disordered" evidence="8">
    <location>
        <begin position="59"/>
        <end position="192"/>
    </location>
</feature>
<dbReference type="GO" id="GO:0006508">
    <property type="term" value="P:proteolysis"/>
    <property type="evidence" value="ECO:0007669"/>
    <property type="project" value="UniProtKB-KW"/>
</dbReference>
<dbReference type="PANTHER" id="PTHR43690:SF18">
    <property type="entry name" value="INSULIN-DEGRADING ENZYME-RELATED"/>
    <property type="match status" value="1"/>
</dbReference>
<dbReference type="OMA" id="RMECLMD"/>
<dbReference type="OrthoDB" id="952271at2759"/>
<sequence>MAEPSSDMAGAGVECSEENASSAGKQQVEVIKSAGDKRLYRAITLENGLCALLIHDPEIGASQGEGGDGVDGSCDDKGGAARRSRRRAGAGRGCASDSDEEDDSDDGDDDDEDEDGDGEDDDDSGWETADEEQTAAVLTNGGPGDKGDEGEGGCGDKCEGCKQCGDESDEEEDDGSSEDESDGPRRDMPKGGAKKAAAAMCVGVGSFSDPLDAQGLAHFLEHMLFMGSEKFPNENDYDSFLSAHGGSSNAYTDAEHTCFHFEVNHKFLTPALDRFAQFFIAPLAKDEAMEREVQSVDSEFNQSVQNDRCRLQQLQCHTANSVYELHKFSWGNRKSLGEALAKGKGIRGKLINLYKEHYRAGRMKLVVLGAEPLDDMEKTVKELFVGVRPGGAERLNFAREGRLWEKGKMYIVQSVKDQHQLSLQWPLPCLDSVYRKKPHDYVSHLIGHEGAGSILSLLKAKGLARSLTAGIGDSGFERNSAMYLFSISIQLTVLGLEKVMDVIGLVYEYIHMAKEVGPQEWVFRELKSVADMEFRFAEEDLPEDYACRLAENMHHYPEEHVIAGEYIVEEWDPALVEDVFNWLSPENMRVDVVTRSFDNTSPGVLVEPWFGVRYRVKDIDAELVERWAKPPSSNPALHMPVQNLFIPHDFTLRVEPVKLAEPVGDSGQLCDVLTTSESAPAKVTSSLESSGKATSLQAPLPEAVPTESSAVEVMSPGSCAKIMSTELTAKVTLAELPAKVDDAAGTTYSKATPETSDKLTELAPAPPSSLNTAVKRFPKVIYEDDCMKLHYLKDMVFKTPRASVYFAITSGVFVRSAKNVVLGELFVKLHADALSETVYLASVARLDWNATLSGSRLEFKFHGFNDKLGLLVKTVFEQLRDFEVHKDRFEVVKEELVRDYGNVNMKPLKHSAYLRLRVLRERGFPVEERLDALLSCTPEDLAAFVPAMLDQTFTEFLAHGNLTEEEALELVKTVQSCLPRKPLRPEDRPVERIVQLTDGVSYVINARAKLDAEENSVVEMYFQMKQDWGKETVRDRAIVDLLEHIIWEPSFDQLRTKEQLGYSVECSVRVTQSVMGLCFRVQSAEYHPRHVHSRIDAFIEDFRNYLVTMTDEQFSNHQEALISQKLEKDTNLEEESDRHWAQIWDNRYLFNARELEAQALHELKMKDLLQCYDSYLSAASTTRRKLAVQIWGKNCQAMMSEADEAMKVADGCEKPGDTALIKDIADFKRRAQLFPTVRPVPVLSSSTVVQSE</sequence>
<dbReference type="EMBL" id="BFEA01000051">
    <property type="protein sequence ID" value="GBG64551.1"/>
    <property type="molecule type" value="Genomic_DNA"/>
</dbReference>
<dbReference type="InterPro" id="IPR054734">
    <property type="entry name" value="PqqF-like_C_4"/>
</dbReference>
<comment type="similarity">
    <text evidence="2">Belongs to the peptidase M16 family.</text>
</comment>
<evidence type="ECO:0000256" key="1">
    <source>
        <dbReference type="ARBA" id="ARBA00001947"/>
    </source>
</evidence>
<dbReference type="GO" id="GO:0005737">
    <property type="term" value="C:cytoplasm"/>
    <property type="evidence" value="ECO:0007669"/>
    <property type="project" value="UniProtKB-ARBA"/>
</dbReference>
<dbReference type="InterPro" id="IPR001431">
    <property type="entry name" value="Pept_M16_Zn_BS"/>
</dbReference>
<evidence type="ECO:0000313" key="13">
    <source>
        <dbReference type="EMBL" id="GBG64551.1"/>
    </source>
</evidence>
<protein>
    <recommendedName>
        <fullName evidence="15">Peptidase M16 N-terminal domain-containing protein</fullName>
    </recommendedName>
</protein>
<dbReference type="SUPFAM" id="SSF63411">
    <property type="entry name" value="LuxS/MPP-like metallohydrolase"/>
    <property type="match status" value="4"/>
</dbReference>
<feature type="compositionally biased region" description="Basic and acidic residues" evidence="8">
    <location>
        <begin position="145"/>
        <end position="160"/>
    </location>
</feature>
<dbReference type="Gene3D" id="3.30.830.10">
    <property type="entry name" value="Metalloenzyme, LuxS/M16 peptidase-like"/>
    <property type="match status" value="4"/>
</dbReference>
<comment type="cofactor">
    <cofactor evidence="1">
        <name>Zn(2+)</name>
        <dbReference type="ChEBI" id="CHEBI:29105"/>
    </cofactor>
</comment>
<accession>A0A388K3D1</accession>
<evidence type="ECO:0000256" key="4">
    <source>
        <dbReference type="ARBA" id="ARBA00022723"/>
    </source>
</evidence>